<dbReference type="GO" id="GO:0015501">
    <property type="term" value="F:glutamate:sodium symporter activity"/>
    <property type="evidence" value="ECO:0007669"/>
    <property type="project" value="TreeGrafter"/>
</dbReference>
<dbReference type="InterPro" id="IPR036458">
    <property type="entry name" value="Na:dicarbo_symporter_sf"/>
</dbReference>
<feature type="transmembrane region" description="Helical" evidence="7">
    <location>
        <begin position="233"/>
        <end position="254"/>
    </location>
</feature>
<dbReference type="PANTHER" id="PTHR11958:SF63">
    <property type="entry name" value="AMINO ACID TRANSPORTER"/>
    <property type="match status" value="1"/>
</dbReference>
<evidence type="ECO:0000256" key="3">
    <source>
        <dbReference type="ARBA" id="ARBA00022448"/>
    </source>
</evidence>
<dbReference type="Proteomes" id="UP000887575">
    <property type="component" value="Unassembled WGS sequence"/>
</dbReference>
<keyword evidence="7" id="KW-0769">Symport</keyword>
<organism evidence="9 10">
    <name type="scientific">Mesorhabditis belari</name>
    <dbReference type="NCBI Taxonomy" id="2138241"/>
    <lineage>
        <taxon>Eukaryota</taxon>
        <taxon>Metazoa</taxon>
        <taxon>Ecdysozoa</taxon>
        <taxon>Nematoda</taxon>
        <taxon>Chromadorea</taxon>
        <taxon>Rhabditida</taxon>
        <taxon>Rhabditina</taxon>
        <taxon>Rhabditomorpha</taxon>
        <taxon>Rhabditoidea</taxon>
        <taxon>Rhabditidae</taxon>
        <taxon>Mesorhabditinae</taxon>
        <taxon>Mesorhabditis</taxon>
    </lineage>
</organism>
<feature type="compositionally biased region" description="Basic and acidic residues" evidence="8">
    <location>
        <begin position="474"/>
        <end position="483"/>
    </location>
</feature>
<dbReference type="Gene3D" id="1.10.3860.10">
    <property type="entry name" value="Sodium:dicarboxylate symporter"/>
    <property type="match status" value="1"/>
</dbReference>
<dbReference type="PRINTS" id="PR00173">
    <property type="entry name" value="EDTRNSPORT"/>
</dbReference>
<reference evidence="10" key="1">
    <citation type="submission" date="2024-02" db="UniProtKB">
        <authorList>
            <consortium name="WormBaseParasite"/>
        </authorList>
    </citation>
    <scope>IDENTIFICATION</scope>
</reference>
<dbReference type="Pfam" id="PF00375">
    <property type="entry name" value="SDF"/>
    <property type="match status" value="1"/>
</dbReference>
<evidence type="ECO:0000313" key="10">
    <source>
        <dbReference type="WBParaSite" id="MBELARI_LOCUS12556"/>
    </source>
</evidence>
<keyword evidence="3 7" id="KW-0813">Transport</keyword>
<feature type="transmembrane region" description="Helical" evidence="7">
    <location>
        <begin position="266"/>
        <end position="292"/>
    </location>
</feature>
<dbReference type="PANTHER" id="PTHR11958">
    <property type="entry name" value="SODIUM/DICARBOXYLATE SYMPORTER-RELATED"/>
    <property type="match status" value="1"/>
</dbReference>
<feature type="region of interest" description="Disordered" evidence="8">
    <location>
        <begin position="453"/>
        <end position="483"/>
    </location>
</feature>
<evidence type="ECO:0000256" key="5">
    <source>
        <dbReference type="ARBA" id="ARBA00022989"/>
    </source>
</evidence>
<comment type="similarity">
    <text evidence="2 7">Belongs to the dicarboxylate/amino acid:cation symporter (DAACS) (TC 2.A.23) family.</text>
</comment>
<evidence type="ECO:0000256" key="4">
    <source>
        <dbReference type="ARBA" id="ARBA00022692"/>
    </source>
</evidence>
<dbReference type="GO" id="GO:0005313">
    <property type="term" value="F:L-glutamate transmembrane transporter activity"/>
    <property type="evidence" value="ECO:0007669"/>
    <property type="project" value="TreeGrafter"/>
</dbReference>
<evidence type="ECO:0000256" key="7">
    <source>
        <dbReference type="RuleBase" id="RU361216"/>
    </source>
</evidence>
<sequence length="483" mass="51793">MSSKSLRRPKWFIKLKKHLLLYVTIISVFTGICLGLLLRLADPSKDLIRYIGFPGEIFLNTLKCIILPLIAASLISGISQLDAKSSGKIGSRAFVYYGISLSHAVILGMILVLVIHPGDPKVKEKTMKSGGEQVQKRAPAQEKVLDLLRNMFPDNIVQATFQQKQTKYVTLTKISNGTEISEDVLKVQSVNGMNVLGVILFCICVGVCISVVGPQAFPLRDLFIAIDLVIHKMVKLIMWFGPIGISSIVCSKILEVTDLVGTVRTLSFFILTVVIGLLLQVLITLPMIYYLVSRKNPYVFLRGLGQALITGIGTGSSAATMPCTFGCLDRLGVDPRVSKFVLPVGTNVNMDGTALYEAVAAVFIAQINGVHMGIGEVATVAITATLASIGAAAVPSGGLVTLILVVSSLGLPTSDVGLVMAVDWLMGRLRCTTNIIGDAFACGVVDALVKDSLPPQQSGSQESETKSETNGSLKTKEQRIDVE</sequence>
<evidence type="ECO:0000256" key="1">
    <source>
        <dbReference type="ARBA" id="ARBA00004141"/>
    </source>
</evidence>
<proteinExistence type="inferred from homology"/>
<comment type="subcellular location">
    <subcellularLocation>
        <location evidence="1 7">Membrane</location>
        <topology evidence="1 7">Multi-pass membrane protein</topology>
    </subcellularLocation>
</comment>
<name>A0AAF3EF80_9BILA</name>
<accession>A0AAF3EF80</accession>
<keyword evidence="9" id="KW-1185">Reference proteome</keyword>
<evidence type="ECO:0000256" key="8">
    <source>
        <dbReference type="SAM" id="MobiDB-lite"/>
    </source>
</evidence>
<dbReference type="InterPro" id="IPR050746">
    <property type="entry name" value="DAACS"/>
</dbReference>
<evidence type="ECO:0000256" key="6">
    <source>
        <dbReference type="ARBA" id="ARBA00023136"/>
    </source>
</evidence>
<dbReference type="GO" id="GO:0015175">
    <property type="term" value="F:neutral L-amino acid transmembrane transporter activity"/>
    <property type="evidence" value="ECO:0007669"/>
    <property type="project" value="TreeGrafter"/>
</dbReference>
<feature type="transmembrane region" description="Helical" evidence="7">
    <location>
        <begin position="193"/>
        <end position="212"/>
    </location>
</feature>
<dbReference type="WBParaSite" id="MBELARI_LOCUS12556">
    <property type="protein sequence ID" value="MBELARI_LOCUS12556"/>
    <property type="gene ID" value="MBELARI_LOCUS12556"/>
</dbReference>
<evidence type="ECO:0000256" key="2">
    <source>
        <dbReference type="ARBA" id="ARBA00006148"/>
    </source>
</evidence>
<keyword evidence="6 7" id="KW-0472">Membrane</keyword>
<feature type="transmembrane region" description="Helical" evidence="7">
    <location>
        <begin position="93"/>
        <end position="115"/>
    </location>
</feature>
<keyword evidence="4 7" id="KW-0812">Transmembrane</keyword>
<evidence type="ECO:0000313" key="9">
    <source>
        <dbReference type="Proteomes" id="UP000887575"/>
    </source>
</evidence>
<dbReference type="SUPFAM" id="SSF118215">
    <property type="entry name" value="Proton glutamate symport protein"/>
    <property type="match status" value="1"/>
</dbReference>
<keyword evidence="5 7" id="KW-1133">Transmembrane helix</keyword>
<dbReference type="InterPro" id="IPR001991">
    <property type="entry name" value="Na-dicarboxylate_symporter"/>
</dbReference>
<feature type="transmembrane region" description="Helical" evidence="7">
    <location>
        <begin position="20"/>
        <end position="38"/>
    </location>
</feature>
<dbReference type="GO" id="GO:0005886">
    <property type="term" value="C:plasma membrane"/>
    <property type="evidence" value="ECO:0007669"/>
    <property type="project" value="TreeGrafter"/>
</dbReference>
<protein>
    <recommendedName>
        <fullName evidence="7">Amino acid transporter</fullName>
    </recommendedName>
</protein>
<feature type="compositionally biased region" description="Polar residues" evidence="8">
    <location>
        <begin position="454"/>
        <end position="473"/>
    </location>
</feature>
<dbReference type="AlphaFoldDB" id="A0AAF3EF80"/>